<dbReference type="Pfam" id="PF16092">
    <property type="entry name" value="CFAP61_N"/>
    <property type="match status" value="1"/>
</dbReference>
<keyword evidence="3" id="KW-1185">Reference proteome</keyword>
<dbReference type="Ensembl" id="ENSOTST00005193817.1">
    <property type="protein sequence ID" value="ENSOTSP00005156550.1"/>
    <property type="gene ID" value="ENSOTSG00005020273.2"/>
</dbReference>
<dbReference type="AlphaFoldDB" id="A0AAZ3STH0"/>
<organism evidence="2 3">
    <name type="scientific">Oncorhynchus tshawytscha</name>
    <name type="common">Chinook salmon</name>
    <name type="synonym">Salmo tshawytscha</name>
    <dbReference type="NCBI Taxonomy" id="74940"/>
    <lineage>
        <taxon>Eukaryota</taxon>
        <taxon>Metazoa</taxon>
        <taxon>Chordata</taxon>
        <taxon>Craniata</taxon>
        <taxon>Vertebrata</taxon>
        <taxon>Euteleostomi</taxon>
        <taxon>Actinopterygii</taxon>
        <taxon>Neopterygii</taxon>
        <taxon>Teleostei</taxon>
        <taxon>Protacanthopterygii</taxon>
        <taxon>Salmoniformes</taxon>
        <taxon>Salmonidae</taxon>
        <taxon>Salmoninae</taxon>
        <taxon>Oncorhynchus</taxon>
    </lineage>
</organism>
<dbReference type="InterPro" id="IPR032151">
    <property type="entry name" value="CFAP61_N"/>
</dbReference>
<dbReference type="Proteomes" id="UP000694402">
    <property type="component" value="Unassembled WGS sequence"/>
</dbReference>
<dbReference type="InterPro" id="IPR038884">
    <property type="entry name" value="CFAP61"/>
</dbReference>
<evidence type="ECO:0000313" key="2">
    <source>
        <dbReference type="Ensembl" id="ENSOTSP00005156550.1"/>
    </source>
</evidence>
<sequence length="129" mass="14250">TVTVRRTVSLDAHEINSLISSATVPVFGRVNVIHLLVEDHDNLTHIFTEQTKVLTGSYGPYFLAELIEAQDEENHSAVCKNEGTAVGFISVSGDINLKLLKECFELGPFNRLYQPSPEDLIETAPEPKV</sequence>
<name>A0AAZ3STH0_ONCTS</name>
<gene>
    <name evidence="2" type="primary">CFAP61</name>
</gene>
<accession>A0AAZ3STH0</accession>
<evidence type="ECO:0000313" key="3">
    <source>
        <dbReference type="Proteomes" id="UP000694402"/>
    </source>
</evidence>
<reference evidence="2" key="2">
    <citation type="submission" date="2025-08" db="UniProtKB">
        <authorList>
            <consortium name="Ensembl"/>
        </authorList>
    </citation>
    <scope>IDENTIFICATION</scope>
</reference>
<reference evidence="2" key="3">
    <citation type="submission" date="2025-09" db="UniProtKB">
        <authorList>
            <consortium name="Ensembl"/>
        </authorList>
    </citation>
    <scope>IDENTIFICATION</scope>
</reference>
<feature type="domain" description="Cilia- and flagella-associated protein 61 N-terminal" evidence="1">
    <location>
        <begin position="36"/>
        <end position="114"/>
    </location>
</feature>
<dbReference type="GeneTree" id="ENSGT00390000004987"/>
<proteinExistence type="predicted"/>
<dbReference type="PANTHER" id="PTHR21178:SF8">
    <property type="entry name" value="CILIA- AND FLAGELLA-ASSOCIATED PROTEIN 61"/>
    <property type="match status" value="1"/>
</dbReference>
<dbReference type="PANTHER" id="PTHR21178">
    <property type="entry name" value="CILIA- AND FLAGELLA-ASSOCIATED PROTEIN 61"/>
    <property type="match status" value="1"/>
</dbReference>
<evidence type="ECO:0000259" key="1">
    <source>
        <dbReference type="Pfam" id="PF16092"/>
    </source>
</evidence>
<protein>
    <recommendedName>
        <fullName evidence="1">Cilia- and flagella-associated protein 61 N-terminal domain-containing protein</fullName>
    </recommendedName>
</protein>
<reference evidence="3" key="1">
    <citation type="journal article" date="2018" name="PLoS ONE">
        <title>Chinook salmon (Oncorhynchus tshawytscha) genome and transcriptome.</title>
        <authorList>
            <person name="Christensen K.A."/>
            <person name="Leong J.S."/>
            <person name="Sakhrani D."/>
            <person name="Biagi C.A."/>
            <person name="Minkley D.R."/>
            <person name="Withler R.E."/>
            <person name="Rondeau E.B."/>
            <person name="Koop B.F."/>
            <person name="Devlin R.H."/>
        </authorList>
    </citation>
    <scope>NUCLEOTIDE SEQUENCE [LARGE SCALE GENOMIC DNA]</scope>
</reference>